<feature type="region of interest" description="Disordered" evidence="1">
    <location>
        <begin position="232"/>
        <end position="293"/>
    </location>
</feature>
<feature type="compositionally biased region" description="Polar residues" evidence="1">
    <location>
        <begin position="102"/>
        <end position="126"/>
    </location>
</feature>
<reference evidence="2" key="1">
    <citation type="journal article" date="2020" name="Stud. Mycol.">
        <title>101 Dothideomycetes genomes: a test case for predicting lifestyles and emergence of pathogens.</title>
        <authorList>
            <person name="Haridas S."/>
            <person name="Albert R."/>
            <person name="Binder M."/>
            <person name="Bloem J."/>
            <person name="Labutti K."/>
            <person name="Salamov A."/>
            <person name="Andreopoulos B."/>
            <person name="Baker S."/>
            <person name="Barry K."/>
            <person name="Bills G."/>
            <person name="Bluhm B."/>
            <person name="Cannon C."/>
            <person name="Castanera R."/>
            <person name="Culley D."/>
            <person name="Daum C."/>
            <person name="Ezra D."/>
            <person name="Gonzalez J."/>
            <person name="Henrissat B."/>
            <person name="Kuo A."/>
            <person name="Liang C."/>
            <person name="Lipzen A."/>
            <person name="Lutzoni F."/>
            <person name="Magnuson J."/>
            <person name="Mondo S."/>
            <person name="Nolan M."/>
            <person name="Ohm R."/>
            <person name="Pangilinan J."/>
            <person name="Park H.-J."/>
            <person name="Ramirez L."/>
            <person name="Alfaro M."/>
            <person name="Sun H."/>
            <person name="Tritt A."/>
            <person name="Yoshinaga Y."/>
            <person name="Zwiers L.-H."/>
            <person name="Turgeon B."/>
            <person name="Goodwin S."/>
            <person name="Spatafora J."/>
            <person name="Crous P."/>
            <person name="Grigoriev I."/>
        </authorList>
    </citation>
    <scope>NUCLEOTIDE SEQUENCE</scope>
    <source>
        <strain evidence="2">CBS 175.79</strain>
    </source>
</reference>
<dbReference type="Proteomes" id="UP000799778">
    <property type="component" value="Unassembled WGS sequence"/>
</dbReference>
<organism evidence="2 3">
    <name type="scientific">Aaosphaeria arxii CBS 175.79</name>
    <dbReference type="NCBI Taxonomy" id="1450172"/>
    <lineage>
        <taxon>Eukaryota</taxon>
        <taxon>Fungi</taxon>
        <taxon>Dikarya</taxon>
        <taxon>Ascomycota</taxon>
        <taxon>Pezizomycotina</taxon>
        <taxon>Dothideomycetes</taxon>
        <taxon>Pleosporomycetidae</taxon>
        <taxon>Pleosporales</taxon>
        <taxon>Pleosporales incertae sedis</taxon>
        <taxon>Aaosphaeria</taxon>
    </lineage>
</organism>
<accession>A0A6A5XVP5</accession>
<evidence type="ECO:0000256" key="1">
    <source>
        <dbReference type="SAM" id="MobiDB-lite"/>
    </source>
</evidence>
<gene>
    <name evidence="2" type="ORF">BU24DRAFT_142262</name>
</gene>
<feature type="region of interest" description="Disordered" evidence="1">
    <location>
        <begin position="416"/>
        <end position="438"/>
    </location>
</feature>
<feature type="compositionally biased region" description="Polar residues" evidence="1">
    <location>
        <begin position="24"/>
        <end position="40"/>
    </location>
</feature>
<keyword evidence="3" id="KW-1185">Reference proteome</keyword>
<evidence type="ECO:0000313" key="3">
    <source>
        <dbReference type="Proteomes" id="UP000799778"/>
    </source>
</evidence>
<feature type="compositionally biased region" description="Polar residues" evidence="1">
    <location>
        <begin position="177"/>
        <end position="193"/>
    </location>
</feature>
<dbReference type="EMBL" id="ML978068">
    <property type="protein sequence ID" value="KAF2017029.1"/>
    <property type="molecule type" value="Genomic_DNA"/>
</dbReference>
<dbReference type="AlphaFoldDB" id="A0A6A5XVP5"/>
<name>A0A6A5XVP5_9PLEO</name>
<protein>
    <submittedName>
        <fullName evidence="2">Uncharacterized protein</fullName>
    </submittedName>
</protein>
<sequence>MADMDDIEESSLRAGLVTPPPLSPTKSDSTCNWSAPSTPWGSPRKAKSCFSFRDTTYDLDLPLSPSSPTRFSGDASYPLSSPNGRKAEIGWELFAFKSTSLEQPQAGSKSIPQAASIYSTRSSSPPDLSKLDHSNRDPTASPLRSSAIEHSEHHFRSTILQTDGRIPIDSQDDSCGPSGSTTPVANELSSTFEASDPEVSMYDDIEKGNPFQLSRIPIRSSSSPLRSTQWAARGGLLSPTRSQSQTPDRFVSSRRPPYVTRQSFELNKPSSRLAEEESLLSGRPRGSDPFSRRLRRSGRMNAELRSLQQAHSALTSRASIIHSLPNVPLRRNSSILGTRQVSAGSVWNVGGSSVVTDTVAGVYAGRAGYLGAGTNAPLYTSSFLNSSDPDAELEAYEGRIALALDVDMAARILGHSTTADDTGGTNSPKSGVVQQGSTKHVWKDNEWAQEGHIPRLFHITRYIQAYSLTGMM</sequence>
<feature type="compositionally biased region" description="Polar residues" evidence="1">
    <location>
        <begin position="260"/>
        <end position="269"/>
    </location>
</feature>
<evidence type="ECO:0000313" key="2">
    <source>
        <dbReference type="EMBL" id="KAF2017029.1"/>
    </source>
</evidence>
<dbReference type="OrthoDB" id="10263272at2759"/>
<feature type="region of interest" description="Disordered" evidence="1">
    <location>
        <begin position="1"/>
        <end position="46"/>
    </location>
</feature>
<feature type="region of interest" description="Disordered" evidence="1">
    <location>
        <begin position="102"/>
        <end position="197"/>
    </location>
</feature>
<dbReference type="GeneID" id="54278543"/>
<dbReference type="RefSeq" id="XP_033385368.1">
    <property type="nucleotide sequence ID" value="XM_033521146.1"/>
</dbReference>
<proteinExistence type="predicted"/>